<dbReference type="Proteomes" id="UP000694522">
    <property type="component" value="Unplaced"/>
</dbReference>
<keyword evidence="2" id="KW-1185">Reference proteome</keyword>
<name>A0A8B9FEW7_9PSIT</name>
<evidence type="ECO:0000313" key="2">
    <source>
        <dbReference type="Proteomes" id="UP000694522"/>
    </source>
</evidence>
<protein>
    <submittedName>
        <fullName evidence="1">Uncharacterized protein</fullName>
    </submittedName>
</protein>
<organism evidence="1 2">
    <name type="scientific">Amazona collaria</name>
    <name type="common">yellow-billed parrot</name>
    <dbReference type="NCBI Taxonomy" id="241587"/>
    <lineage>
        <taxon>Eukaryota</taxon>
        <taxon>Metazoa</taxon>
        <taxon>Chordata</taxon>
        <taxon>Craniata</taxon>
        <taxon>Vertebrata</taxon>
        <taxon>Euteleostomi</taxon>
        <taxon>Archelosauria</taxon>
        <taxon>Archosauria</taxon>
        <taxon>Dinosauria</taxon>
        <taxon>Saurischia</taxon>
        <taxon>Theropoda</taxon>
        <taxon>Coelurosauria</taxon>
        <taxon>Aves</taxon>
        <taxon>Neognathae</taxon>
        <taxon>Neoaves</taxon>
        <taxon>Telluraves</taxon>
        <taxon>Australaves</taxon>
        <taxon>Psittaciformes</taxon>
        <taxon>Psittacidae</taxon>
        <taxon>Amazona</taxon>
    </lineage>
</organism>
<sequence length="73" mass="9002">IMPILTNFTCFRDKKETNTQKREVWTPNVLYLMYKKKEKKRKKKKRVQVIFSIRQRKGFLYYTYIYVLVGESS</sequence>
<proteinExistence type="predicted"/>
<dbReference type="Ensembl" id="ENSACOT00000008039.1">
    <property type="protein sequence ID" value="ENSACOP00000007765.1"/>
    <property type="gene ID" value="ENSACOG00000005458.1"/>
</dbReference>
<dbReference type="AlphaFoldDB" id="A0A8B9FEW7"/>
<reference evidence="1" key="1">
    <citation type="submission" date="2025-08" db="UniProtKB">
        <authorList>
            <consortium name="Ensembl"/>
        </authorList>
    </citation>
    <scope>IDENTIFICATION</scope>
</reference>
<accession>A0A8B9FEW7</accession>
<reference evidence="1" key="2">
    <citation type="submission" date="2025-09" db="UniProtKB">
        <authorList>
            <consortium name="Ensembl"/>
        </authorList>
    </citation>
    <scope>IDENTIFICATION</scope>
</reference>
<evidence type="ECO:0000313" key="1">
    <source>
        <dbReference type="Ensembl" id="ENSACOP00000007765.1"/>
    </source>
</evidence>